<dbReference type="EMBL" id="CP037421">
    <property type="protein sequence ID" value="QDT27669.1"/>
    <property type="molecule type" value="Genomic_DNA"/>
</dbReference>
<evidence type="ECO:0000313" key="3">
    <source>
        <dbReference type="EMBL" id="QDT27669.1"/>
    </source>
</evidence>
<dbReference type="InterPro" id="IPR036465">
    <property type="entry name" value="vWFA_dom_sf"/>
</dbReference>
<accession>A0A517Q7Q3</accession>
<dbReference type="InterPro" id="IPR043737">
    <property type="entry name" value="DUF5682"/>
</dbReference>
<evidence type="ECO:0000313" key="4">
    <source>
        <dbReference type="Proteomes" id="UP000315647"/>
    </source>
</evidence>
<dbReference type="RefSeq" id="WP_145450267.1">
    <property type="nucleotide sequence ID" value="NZ_CP037421.1"/>
</dbReference>
<dbReference type="InterPro" id="IPR050458">
    <property type="entry name" value="LolB"/>
</dbReference>
<feature type="domain" description="VWFA" evidence="2">
    <location>
        <begin position="1025"/>
        <end position="1175"/>
    </location>
</feature>
<dbReference type="Pfam" id="PF18934">
    <property type="entry name" value="DUF5682"/>
    <property type="match status" value="1"/>
</dbReference>
<dbReference type="SUPFAM" id="SSF53300">
    <property type="entry name" value="vWA-like"/>
    <property type="match status" value="1"/>
</dbReference>
<dbReference type="AlphaFoldDB" id="A0A517Q7Q3"/>
<keyword evidence="4" id="KW-1185">Reference proteome</keyword>
<dbReference type="PANTHER" id="PTHR30634:SF7">
    <property type="entry name" value="VWA DOMAIN-CONTAINING PROTEIN"/>
    <property type="match status" value="1"/>
</dbReference>
<reference evidence="3 4" key="1">
    <citation type="submission" date="2019-03" db="EMBL/GenBank/DDBJ databases">
        <title>Deep-cultivation of Planctomycetes and their phenomic and genomic characterization uncovers novel biology.</title>
        <authorList>
            <person name="Wiegand S."/>
            <person name="Jogler M."/>
            <person name="Boedeker C."/>
            <person name="Pinto D."/>
            <person name="Vollmers J."/>
            <person name="Rivas-Marin E."/>
            <person name="Kohn T."/>
            <person name="Peeters S.H."/>
            <person name="Heuer A."/>
            <person name="Rast P."/>
            <person name="Oberbeckmann S."/>
            <person name="Bunk B."/>
            <person name="Jeske O."/>
            <person name="Meyerdierks A."/>
            <person name="Storesund J.E."/>
            <person name="Kallscheuer N."/>
            <person name="Luecker S."/>
            <person name="Lage O.M."/>
            <person name="Pohl T."/>
            <person name="Merkel B.J."/>
            <person name="Hornburger P."/>
            <person name="Mueller R.-W."/>
            <person name="Bruemmer F."/>
            <person name="Labrenz M."/>
            <person name="Spormann A.M."/>
            <person name="Op den Camp H."/>
            <person name="Overmann J."/>
            <person name="Amann R."/>
            <person name="Jetten M.S.M."/>
            <person name="Mascher T."/>
            <person name="Medema M.H."/>
            <person name="Devos D.P."/>
            <person name="Kaster A.-K."/>
            <person name="Ovreas L."/>
            <person name="Rohde M."/>
            <person name="Galperin M.Y."/>
            <person name="Jogler C."/>
        </authorList>
    </citation>
    <scope>NUCLEOTIDE SEQUENCE [LARGE SCALE GENOMIC DNA]</scope>
    <source>
        <strain evidence="3 4">Enr10</strain>
    </source>
</reference>
<dbReference type="InterPro" id="IPR008912">
    <property type="entry name" value="Uncharacterised_CoxE"/>
</dbReference>
<dbReference type="Pfam" id="PF05762">
    <property type="entry name" value="VWA_CoxE"/>
    <property type="match status" value="1"/>
</dbReference>
<dbReference type="PANTHER" id="PTHR30634">
    <property type="entry name" value="OUTER MEMBRANE LOLAB LIPOPROTEIN INSERTION APPARATUS"/>
    <property type="match status" value="1"/>
</dbReference>
<name>A0A517Q7Q3_9PLAN</name>
<dbReference type="InterPro" id="IPR002035">
    <property type="entry name" value="VWF_A"/>
</dbReference>
<sequence length="1192" mass="129786">MIEQPEEVLKQITSCTSPWLIGVRHHSAALARVLPDLLREYRPEAILLEMPPDFQKWLEYLGHEELEAPVALAACSDAKLLSFYPLADFSPELAAIRWAYQHNVPVTLCDLDLATMSELDRCMLPNEAQAPETGPTLLERLLSRMEVRDTAALWEKMVETSAAGATPEAVRRAALQFGWMVRSSAGGPSYSDAHREAAMRAAIAEAPAHAAVIVGAFHTAALLPEPILWSAPEPIPQPEAQTETPSLETSLIPYSFSQLDLRSGYPAGIQDPIWQQRMLRATTQAETEQIIADLAVKLCRQLRQAGHVASTPDASEIMRFACDLSRLRKFPVPGRAEFLEAIETALVQGELLGRGRAVAAAAQTVLVGQRRGRLPRGTPRSGLALQIEEGIKRLKLPDAESAGQEPRELRLDPLRSKLDRARAVFLRRLKLIGISYAEKRESEQIGFRENLTEVWRIQWTHATAATVEASGIHGATLNQACQDFIQRIEPQGTPETERDTLHPETILAQLTTAAECGLGDVTIELLACLQSTFPGAATTAQLVDAAALLLRIQSGHVLGLPIELEEVALPDVELFQAPAELLRIRPLIETALSQLKGMQGSDDPADVVSLTDLTSLISGNSDSGTTEQQDLGSLLPGLLSQLNRLRRHGAPRMQGAAWGALALSDQVKGSEVESCLSGWYAAASTQEGRSQLARRLGGGLVPLLPLVFVDPDWLAGLEGSFQDSPDEEFLARLPALRKGFQSIPPHARTRLLNDRISLLEPRGPTGSDFKLAADPEQLARNLSADRRGREAIALLFPEFPLQLSDKKDAFSDPVSISEPPGDIPLADRWRLILGVKGCVAPQARKAAAALDQLYGRSENEGRGEQGDLAHNRGGTEDARPEVREWIKDINQLFGKDVCEEVLGEAAAGGRTAVLEHLDQTHVTPSIELLEQVLSLKGGLSERELALLRKLARQITERLAKQLANRLQPALSGISVARPTRRKSPRLDFARTLNSNLHTAYRKEDGNVSIAPTRLVYRTPSRRHMDWHLIFVVDVSGSMEASVIYSSMMAAIFSALPAIDVRFFAFSTQVLDFTGRVDDPLSLLMEIQIGGGTHIGLGLRAAREAIKNPSRTLVVLVTDFEEGVSVPELLAEVTMLSNAGAKLIGLAALDDEAKPRYHAGTAAAVVQAGMPVAAVSPERLAEWVADQIRGGTK</sequence>
<feature type="region of interest" description="Disordered" evidence="1">
    <location>
        <begin position="857"/>
        <end position="879"/>
    </location>
</feature>
<evidence type="ECO:0000259" key="2">
    <source>
        <dbReference type="SMART" id="SM00327"/>
    </source>
</evidence>
<organism evidence="3 4">
    <name type="scientific">Gimesia panareensis</name>
    <dbReference type="NCBI Taxonomy" id="2527978"/>
    <lineage>
        <taxon>Bacteria</taxon>
        <taxon>Pseudomonadati</taxon>
        <taxon>Planctomycetota</taxon>
        <taxon>Planctomycetia</taxon>
        <taxon>Planctomycetales</taxon>
        <taxon>Planctomycetaceae</taxon>
        <taxon>Gimesia</taxon>
    </lineage>
</organism>
<proteinExistence type="predicted"/>
<protein>
    <submittedName>
        <fullName evidence="3">VWA domain containing CoxE-like protein</fullName>
    </submittedName>
</protein>
<dbReference type="Gene3D" id="3.40.50.410">
    <property type="entry name" value="von Willebrand factor, type A domain"/>
    <property type="match status" value="1"/>
</dbReference>
<dbReference type="SMART" id="SM00327">
    <property type="entry name" value="VWA"/>
    <property type="match status" value="1"/>
</dbReference>
<gene>
    <name evidence="3" type="ORF">Enr10x_29870</name>
</gene>
<dbReference type="Proteomes" id="UP000315647">
    <property type="component" value="Chromosome"/>
</dbReference>
<evidence type="ECO:0000256" key="1">
    <source>
        <dbReference type="SAM" id="MobiDB-lite"/>
    </source>
</evidence>